<dbReference type="InterPro" id="IPR004193">
    <property type="entry name" value="Glyco_hydro_13_N"/>
</dbReference>
<reference evidence="2" key="2">
    <citation type="journal article" date="2012" name="PLoS ONE">
        <title>A Deeply Branching Thermophilic Bacterium with an Ancient Acetyl-CoA Pathway Dominates a Subsurface Ecosystem.</title>
        <authorList>
            <person name="Takami H."/>
            <person name="Noguchi H."/>
            <person name="Takaki Y."/>
            <person name="Uchiyama I."/>
            <person name="Toyoda A."/>
            <person name="Nishi S."/>
            <person name="Chee G.-J."/>
            <person name="Arai W."/>
            <person name="Nunoura T."/>
            <person name="Itoh T."/>
            <person name="Hattori M."/>
            <person name="Takai K."/>
        </authorList>
    </citation>
    <scope>NUCLEOTIDE SEQUENCE</scope>
</reference>
<sequence length="175" mass="19910">MNEQELERLLKETLMQGAQAHLARISELEYRILGELPPCPVPSVRPLWQRVVVSGSTLMFSLLSGIWIGAHFINRAPCQDPRVLCLIYPEASNVSLVGQFTLWEPLPMHGPDHSGVWWIRLPETVAPGRYEYGFLVNGLRWVIDPQATEFVRTFENNVNSVLYVHPQGKQPREAP</sequence>
<dbReference type="GO" id="GO:0004553">
    <property type="term" value="F:hydrolase activity, hydrolyzing O-glycosyl compounds"/>
    <property type="evidence" value="ECO:0007669"/>
    <property type="project" value="InterPro"/>
</dbReference>
<dbReference type="InterPro" id="IPR013783">
    <property type="entry name" value="Ig-like_fold"/>
</dbReference>
<dbReference type="Pfam" id="PF02922">
    <property type="entry name" value="CBM_48"/>
    <property type="match status" value="1"/>
</dbReference>
<organism evidence="2">
    <name type="scientific">Acetithermum autotrophicum</name>
    <dbReference type="NCBI Taxonomy" id="1446466"/>
    <lineage>
        <taxon>Bacteria</taxon>
        <taxon>Candidatus Bipolaricaulota</taxon>
        <taxon>Candidatus Acetithermum</taxon>
    </lineage>
</organism>
<dbReference type="SUPFAM" id="SSF81296">
    <property type="entry name" value="E set domains"/>
    <property type="match status" value="1"/>
</dbReference>
<dbReference type="AlphaFoldDB" id="H5SRN0"/>
<evidence type="ECO:0000313" key="2">
    <source>
        <dbReference type="EMBL" id="BAL58747.1"/>
    </source>
</evidence>
<dbReference type="GO" id="GO:0005975">
    <property type="term" value="P:carbohydrate metabolic process"/>
    <property type="evidence" value="ECO:0007669"/>
    <property type="project" value="InterPro"/>
</dbReference>
<dbReference type="Gene3D" id="2.60.40.10">
    <property type="entry name" value="Immunoglobulins"/>
    <property type="match status" value="1"/>
</dbReference>
<dbReference type="InterPro" id="IPR014756">
    <property type="entry name" value="Ig_E-set"/>
</dbReference>
<feature type="domain" description="Glycoside hydrolase family 13 N-terminal" evidence="1">
    <location>
        <begin position="88"/>
        <end position="146"/>
    </location>
</feature>
<dbReference type="EMBL" id="AP011801">
    <property type="protein sequence ID" value="BAL58747.1"/>
    <property type="molecule type" value="Genomic_DNA"/>
</dbReference>
<evidence type="ECO:0000259" key="1">
    <source>
        <dbReference type="Pfam" id="PF02922"/>
    </source>
</evidence>
<protein>
    <recommendedName>
        <fullName evidence="1">Glycoside hydrolase family 13 N-terminal domain-containing protein</fullName>
    </recommendedName>
</protein>
<proteinExistence type="predicted"/>
<accession>H5SRN0</accession>
<name>H5SRN0_ACEAU</name>
<reference evidence="2" key="1">
    <citation type="journal article" date="2005" name="Environ. Microbiol.">
        <title>Genetic and functional properties of uncultivated thermophilic crenarchaeotes from a subsurface gold mine as revealed by analysis of genome fragments.</title>
        <authorList>
            <person name="Nunoura T."/>
            <person name="Hirayama H."/>
            <person name="Takami H."/>
            <person name="Oida H."/>
            <person name="Nishi S."/>
            <person name="Shimamura S."/>
            <person name="Suzuki Y."/>
            <person name="Inagaki F."/>
            <person name="Takai K."/>
            <person name="Nealson K.H."/>
            <person name="Horikoshi K."/>
        </authorList>
    </citation>
    <scope>NUCLEOTIDE SEQUENCE</scope>
</reference>
<gene>
    <name evidence="2" type="ORF">HGMM_OP2C295</name>
</gene>